<protein>
    <recommendedName>
        <fullName evidence="1">IPT/TIG domain-containing protein</fullName>
    </recommendedName>
</protein>
<evidence type="ECO:0000259" key="1">
    <source>
        <dbReference type="Pfam" id="PF01833"/>
    </source>
</evidence>
<comment type="caution">
    <text evidence="2">The sequence shown here is derived from an EMBL/GenBank/DDBJ whole genome shotgun (WGS) entry which is preliminary data.</text>
</comment>
<gene>
    <name evidence="2" type="ORF">GCM10023313_23490</name>
</gene>
<dbReference type="SUPFAM" id="SSF75011">
    <property type="entry name" value="3-carboxy-cis,cis-mucoante lactonizing enzyme"/>
    <property type="match status" value="1"/>
</dbReference>
<accession>A0ABP9FWJ4</accession>
<dbReference type="RefSeq" id="WP_345331392.1">
    <property type="nucleotide sequence ID" value="NZ_BAABJI010000002.1"/>
</dbReference>
<feature type="domain" description="IPT/TIG" evidence="1">
    <location>
        <begin position="210"/>
        <end position="240"/>
    </location>
</feature>
<dbReference type="InterPro" id="IPR013783">
    <property type="entry name" value="Ig-like_fold"/>
</dbReference>
<evidence type="ECO:0000313" key="3">
    <source>
        <dbReference type="Proteomes" id="UP001501436"/>
    </source>
</evidence>
<proteinExistence type="predicted"/>
<dbReference type="PROSITE" id="PS51257">
    <property type="entry name" value="PROKAR_LIPOPROTEIN"/>
    <property type="match status" value="1"/>
</dbReference>
<dbReference type="Proteomes" id="UP001501436">
    <property type="component" value="Unassembled WGS sequence"/>
</dbReference>
<sequence>MKLFKYILFPVSLLAMVIFSGCKKEYDEISTVSLGLPIIFERFAPGDSLLAGQVLSIRGQGMRRLTEVSANGNALAYEEMPNGIDVKIDPFYFPDGSYTFKLKRFDGEQLISSPPVHVFGYQLSVNSGRAGDEMTITAAGALNKVQKVLFTAAGGTTEAMVISKNAQEIKFKVPQKAVNGNLYLQLINPSDPEKPVMLATGRFNVVIDAPNITSVTPASASYGSVITITGRNFGDVGANGELFYNRRVLFTAQDGTQLEGTLVNGNGAQTATKISVVVPYFIQSTISVEIEGLASNLAAISANSTVTDKRLLYIINGVQLNALTLKAGAPLASANVLPNVSTFATNKSNNRVYYTSDGMSLNYVDMATGQSTTAFSDANGFSLIEIQGNRIFWKDLYNTIHCAGVDGSNLQTLKVYESNVVAITGTPDGRLLYVLYEFYDSQTGEYSLNIDRINAISGLVSTVVTRIGGAFTLQFVNDQLYYAASESEPAGGTVFSILSVNANGGSAPKKIHTLEPLHLLNNMVVDAQANRIYWIDAAGARDNILQSINIDGGNPQNSGTLKDGINSKIFVW</sequence>
<organism evidence="2 3">
    <name type="scientific">Mucilaginibacter defluvii</name>
    <dbReference type="NCBI Taxonomy" id="1196019"/>
    <lineage>
        <taxon>Bacteria</taxon>
        <taxon>Pseudomonadati</taxon>
        <taxon>Bacteroidota</taxon>
        <taxon>Sphingobacteriia</taxon>
        <taxon>Sphingobacteriales</taxon>
        <taxon>Sphingobacteriaceae</taxon>
        <taxon>Mucilaginibacter</taxon>
    </lineage>
</organism>
<dbReference type="SUPFAM" id="SSF81296">
    <property type="entry name" value="E set domains"/>
    <property type="match status" value="1"/>
</dbReference>
<name>A0ABP9FWJ4_9SPHI</name>
<dbReference type="InterPro" id="IPR014756">
    <property type="entry name" value="Ig_E-set"/>
</dbReference>
<reference evidence="3" key="1">
    <citation type="journal article" date="2019" name="Int. J. Syst. Evol. Microbiol.">
        <title>The Global Catalogue of Microorganisms (GCM) 10K type strain sequencing project: providing services to taxonomists for standard genome sequencing and annotation.</title>
        <authorList>
            <consortium name="The Broad Institute Genomics Platform"/>
            <consortium name="The Broad Institute Genome Sequencing Center for Infectious Disease"/>
            <person name="Wu L."/>
            <person name="Ma J."/>
        </authorList>
    </citation>
    <scope>NUCLEOTIDE SEQUENCE [LARGE SCALE GENOMIC DNA]</scope>
    <source>
        <strain evidence="3">JCM 18283</strain>
    </source>
</reference>
<dbReference type="Gene3D" id="2.60.40.10">
    <property type="entry name" value="Immunoglobulins"/>
    <property type="match status" value="2"/>
</dbReference>
<dbReference type="Pfam" id="PF01833">
    <property type="entry name" value="TIG"/>
    <property type="match status" value="1"/>
</dbReference>
<dbReference type="InterPro" id="IPR002909">
    <property type="entry name" value="IPT_dom"/>
</dbReference>
<keyword evidence="3" id="KW-1185">Reference proteome</keyword>
<evidence type="ECO:0000313" key="2">
    <source>
        <dbReference type="EMBL" id="GAA4919138.1"/>
    </source>
</evidence>
<dbReference type="EMBL" id="BAABJI010000002">
    <property type="protein sequence ID" value="GAA4919138.1"/>
    <property type="molecule type" value="Genomic_DNA"/>
</dbReference>